<keyword evidence="3" id="KW-1185">Reference proteome</keyword>
<dbReference type="Proteomes" id="UP001159641">
    <property type="component" value="Unassembled WGS sequence"/>
</dbReference>
<feature type="compositionally biased region" description="Basic residues" evidence="1">
    <location>
        <begin position="37"/>
        <end position="52"/>
    </location>
</feature>
<dbReference type="EMBL" id="JAIQCJ010001425">
    <property type="protein sequence ID" value="KAJ8789410.1"/>
    <property type="molecule type" value="Genomic_DNA"/>
</dbReference>
<gene>
    <name evidence="2" type="ORF">J1605_021937</name>
</gene>
<accession>A0AB34HES9</accession>
<sequence>MSFPGVASKHQIYSLGSVRGAPALPASSPSCCADVRSRRRTRQSRERPRLHRGQGLCSLFQRGRQSILQVNTAINNGFPKPRLGWREFDPRKSGERREGKQSAVRSCSSRPPGQARRESSSPGRRRRWGEGLAASSGRFAGTGNKVHTPQACEAVRAAFQEGKWQSGSVRSLSRQDGEERRARLAFAAAASRSGRSHPRPSGSDNPGCPPPRLCVPLAPALTQPAALRHSHASRSPGLSAPRTRAHTHPGSEPAAGKPPPRCRRHPETESPA</sequence>
<feature type="region of interest" description="Disordered" evidence="1">
    <location>
        <begin position="187"/>
        <end position="272"/>
    </location>
</feature>
<evidence type="ECO:0000256" key="1">
    <source>
        <dbReference type="SAM" id="MobiDB-lite"/>
    </source>
</evidence>
<feature type="region of interest" description="Disordered" evidence="1">
    <location>
        <begin position="79"/>
        <end position="128"/>
    </location>
</feature>
<evidence type="ECO:0000313" key="2">
    <source>
        <dbReference type="EMBL" id="KAJ8789410.1"/>
    </source>
</evidence>
<dbReference type="AlphaFoldDB" id="A0AB34HES9"/>
<protein>
    <submittedName>
        <fullName evidence="2">Uncharacterized protein</fullName>
    </submittedName>
</protein>
<comment type="caution">
    <text evidence="2">The sequence shown here is derived from an EMBL/GenBank/DDBJ whole genome shotgun (WGS) entry which is preliminary data.</text>
</comment>
<reference evidence="2 3" key="1">
    <citation type="submission" date="2022-11" db="EMBL/GenBank/DDBJ databases">
        <title>Whole genome sequence of Eschrichtius robustus ER-17-0199.</title>
        <authorList>
            <person name="Bruniche-Olsen A."/>
            <person name="Black A.N."/>
            <person name="Fields C.J."/>
            <person name="Walden K."/>
            <person name="Dewoody J.A."/>
        </authorList>
    </citation>
    <scope>NUCLEOTIDE SEQUENCE [LARGE SCALE GENOMIC DNA]</scope>
    <source>
        <strain evidence="2">ER-17-0199</strain>
        <tissue evidence="2">Blubber</tissue>
    </source>
</reference>
<feature type="compositionally biased region" description="Low complexity" evidence="1">
    <location>
        <begin position="187"/>
        <end position="203"/>
    </location>
</feature>
<feature type="compositionally biased region" description="Basic and acidic residues" evidence="1">
    <location>
        <begin position="84"/>
        <end position="100"/>
    </location>
</feature>
<name>A0AB34HES9_ESCRO</name>
<feature type="region of interest" description="Disordered" evidence="1">
    <location>
        <begin position="19"/>
        <end position="56"/>
    </location>
</feature>
<organism evidence="2 3">
    <name type="scientific">Eschrichtius robustus</name>
    <name type="common">California gray whale</name>
    <name type="synonym">Eschrichtius gibbosus</name>
    <dbReference type="NCBI Taxonomy" id="9764"/>
    <lineage>
        <taxon>Eukaryota</taxon>
        <taxon>Metazoa</taxon>
        <taxon>Chordata</taxon>
        <taxon>Craniata</taxon>
        <taxon>Vertebrata</taxon>
        <taxon>Euteleostomi</taxon>
        <taxon>Mammalia</taxon>
        <taxon>Eutheria</taxon>
        <taxon>Laurasiatheria</taxon>
        <taxon>Artiodactyla</taxon>
        <taxon>Whippomorpha</taxon>
        <taxon>Cetacea</taxon>
        <taxon>Mysticeti</taxon>
        <taxon>Eschrichtiidae</taxon>
        <taxon>Eschrichtius</taxon>
    </lineage>
</organism>
<proteinExistence type="predicted"/>
<feature type="compositionally biased region" description="Low complexity" evidence="1">
    <location>
        <begin position="216"/>
        <end position="227"/>
    </location>
</feature>
<evidence type="ECO:0000313" key="3">
    <source>
        <dbReference type="Proteomes" id="UP001159641"/>
    </source>
</evidence>